<protein>
    <submittedName>
        <fullName evidence="5">Response regulator receiver protein</fullName>
    </submittedName>
</protein>
<feature type="domain" description="Response regulatory" evidence="4">
    <location>
        <begin position="3"/>
        <end position="119"/>
    </location>
</feature>
<proteinExistence type="predicted"/>
<dbReference type="RefSeq" id="WP_072908912.1">
    <property type="nucleotide sequence ID" value="NZ_FQZT01000008.1"/>
</dbReference>
<evidence type="ECO:0000259" key="4">
    <source>
        <dbReference type="PROSITE" id="PS50110"/>
    </source>
</evidence>
<name>A0A1M6J7U4_MALRU</name>
<dbReference type="InterPro" id="IPR001789">
    <property type="entry name" value="Sig_transdc_resp-reg_receiver"/>
</dbReference>
<dbReference type="CDD" id="cd17574">
    <property type="entry name" value="REC_OmpR"/>
    <property type="match status" value="1"/>
</dbReference>
<keyword evidence="6" id="KW-1185">Reference proteome</keyword>
<reference evidence="5 6" key="1">
    <citation type="submission" date="2016-11" db="EMBL/GenBank/DDBJ databases">
        <authorList>
            <person name="Jaros S."/>
            <person name="Januszkiewicz K."/>
            <person name="Wedrychowicz H."/>
        </authorList>
    </citation>
    <scope>NUCLEOTIDE SEQUENCE [LARGE SCALE GENOMIC DNA]</scope>
    <source>
        <strain evidence="5 6">DSM 5091</strain>
    </source>
</reference>
<dbReference type="InterPro" id="IPR011006">
    <property type="entry name" value="CheY-like_superfamily"/>
</dbReference>
<organism evidence="5 6">
    <name type="scientific">Malonomonas rubra DSM 5091</name>
    <dbReference type="NCBI Taxonomy" id="1122189"/>
    <lineage>
        <taxon>Bacteria</taxon>
        <taxon>Pseudomonadati</taxon>
        <taxon>Thermodesulfobacteriota</taxon>
        <taxon>Desulfuromonadia</taxon>
        <taxon>Desulfuromonadales</taxon>
        <taxon>Geopsychrobacteraceae</taxon>
        <taxon>Malonomonas</taxon>
    </lineage>
</organism>
<evidence type="ECO:0000256" key="2">
    <source>
        <dbReference type="ARBA" id="ARBA00023012"/>
    </source>
</evidence>
<keyword evidence="1 3" id="KW-0597">Phosphoprotein</keyword>
<dbReference type="GO" id="GO:0000160">
    <property type="term" value="P:phosphorelay signal transduction system"/>
    <property type="evidence" value="ECO:0007669"/>
    <property type="project" value="UniProtKB-KW"/>
</dbReference>
<evidence type="ECO:0000256" key="3">
    <source>
        <dbReference type="PROSITE-ProRule" id="PRU00169"/>
    </source>
</evidence>
<dbReference type="Gene3D" id="3.40.50.2300">
    <property type="match status" value="1"/>
</dbReference>
<dbReference type="PANTHER" id="PTHR44591:SF14">
    <property type="entry name" value="PROTEIN PILG"/>
    <property type="match status" value="1"/>
</dbReference>
<dbReference type="STRING" id="1122189.SAMN02745165_02334"/>
<dbReference type="SUPFAM" id="SSF52172">
    <property type="entry name" value="CheY-like"/>
    <property type="match status" value="1"/>
</dbReference>
<evidence type="ECO:0000313" key="5">
    <source>
        <dbReference type="EMBL" id="SHJ42741.1"/>
    </source>
</evidence>
<feature type="modified residue" description="4-aspartylphosphate" evidence="3">
    <location>
        <position position="52"/>
    </location>
</feature>
<dbReference type="SMART" id="SM00448">
    <property type="entry name" value="REC"/>
    <property type="match status" value="1"/>
</dbReference>
<dbReference type="EMBL" id="FQZT01000008">
    <property type="protein sequence ID" value="SHJ42741.1"/>
    <property type="molecule type" value="Genomic_DNA"/>
</dbReference>
<sequence length="122" mass="13176">MAKILVAEDSETELALLKEVLGSTSHEVVTTVDGLAAEAEARKGGYDLIILDVIMPGKNGFQVCRALKTDPNLKSTPIILLTSKSEASDKFWGKKQGADAYITKPYEPMELLLEIKKQLGGA</sequence>
<dbReference type="Proteomes" id="UP000184171">
    <property type="component" value="Unassembled WGS sequence"/>
</dbReference>
<accession>A0A1M6J7U4</accession>
<dbReference type="Pfam" id="PF00072">
    <property type="entry name" value="Response_reg"/>
    <property type="match status" value="1"/>
</dbReference>
<evidence type="ECO:0000256" key="1">
    <source>
        <dbReference type="ARBA" id="ARBA00022553"/>
    </source>
</evidence>
<keyword evidence="2" id="KW-0902">Two-component regulatory system</keyword>
<dbReference type="PROSITE" id="PS50110">
    <property type="entry name" value="RESPONSE_REGULATORY"/>
    <property type="match status" value="1"/>
</dbReference>
<dbReference type="PANTHER" id="PTHR44591">
    <property type="entry name" value="STRESS RESPONSE REGULATOR PROTEIN 1"/>
    <property type="match status" value="1"/>
</dbReference>
<evidence type="ECO:0000313" key="6">
    <source>
        <dbReference type="Proteomes" id="UP000184171"/>
    </source>
</evidence>
<dbReference type="InterPro" id="IPR050595">
    <property type="entry name" value="Bact_response_regulator"/>
</dbReference>
<dbReference type="OrthoDB" id="9790791at2"/>
<dbReference type="AlphaFoldDB" id="A0A1M6J7U4"/>
<gene>
    <name evidence="5" type="ORF">SAMN02745165_02334</name>
</gene>